<gene>
    <name evidence="1" type="ORF">N799_07290</name>
</gene>
<sequence length="178" mass="20026">MSDDHKDIAEVDFRELTFPDGYQHDPSRHPDSKPVPLEFRGGDPAALEMLGGGGSVLHIPPDMMGIEARRLWERIKIRMLLGMAPATPSEWLIRSVLAELRKSKSGRKIKVNAVFAGVTLAIARTHGVPIPTHERDIARDVQTRYTTLIRVRKLATQMIEARGINLHLPEWLKADWSP</sequence>
<dbReference type="AlphaFoldDB" id="A0A0A0EYQ7"/>
<evidence type="ECO:0000313" key="1">
    <source>
        <dbReference type="EMBL" id="KGM55375.1"/>
    </source>
</evidence>
<dbReference type="RefSeq" id="WP_036211770.1">
    <property type="nucleotide sequence ID" value="NZ_AVPT01000019.1"/>
</dbReference>
<protein>
    <submittedName>
        <fullName evidence="1">Uncharacterized protein</fullName>
    </submittedName>
</protein>
<dbReference type="EMBL" id="AVPT01000019">
    <property type="protein sequence ID" value="KGM55375.1"/>
    <property type="molecule type" value="Genomic_DNA"/>
</dbReference>
<evidence type="ECO:0000313" key="2">
    <source>
        <dbReference type="Proteomes" id="UP000029989"/>
    </source>
</evidence>
<comment type="caution">
    <text evidence="1">The sequence shown here is derived from an EMBL/GenBank/DDBJ whole genome shotgun (WGS) entry which is preliminary data.</text>
</comment>
<reference evidence="1 2" key="1">
    <citation type="journal article" date="2015" name="Stand. Genomic Sci.">
        <title>Genomic information of the arsenic-resistant bacterium Lysobacter arseniciresistens type strain ZS79(T) and comparison of Lysobacter draft genomes.</title>
        <authorList>
            <person name="Liu L."/>
            <person name="Zhang S."/>
            <person name="Luo M."/>
            <person name="Wang G."/>
        </authorList>
    </citation>
    <scope>NUCLEOTIDE SEQUENCE [LARGE SCALE GENOMIC DNA]</scope>
    <source>
        <strain evidence="1 2">ZS79</strain>
    </source>
</reference>
<accession>A0A0A0EYQ7</accession>
<organism evidence="1 2">
    <name type="scientific">Lysobacter arseniciresistens ZS79</name>
    <dbReference type="NCBI Taxonomy" id="913325"/>
    <lineage>
        <taxon>Bacteria</taxon>
        <taxon>Pseudomonadati</taxon>
        <taxon>Pseudomonadota</taxon>
        <taxon>Gammaproteobacteria</taxon>
        <taxon>Lysobacterales</taxon>
        <taxon>Lysobacteraceae</taxon>
        <taxon>Novilysobacter</taxon>
    </lineage>
</organism>
<name>A0A0A0EYQ7_9GAMM</name>
<keyword evidence="2" id="KW-1185">Reference proteome</keyword>
<proteinExistence type="predicted"/>
<dbReference type="Proteomes" id="UP000029989">
    <property type="component" value="Unassembled WGS sequence"/>
</dbReference>